<evidence type="ECO:0000313" key="5">
    <source>
        <dbReference type="EMBL" id="KAF2231171.1"/>
    </source>
</evidence>
<dbReference type="OrthoDB" id="1284551at2759"/>
<feature type="compositionally biased region" description="Low complexity" evidence="4">
    <location>
        <begin position="412"/>
        <end position="421"/>
    </location>
</feature>
<feature type="compositionally biased region" description="Polar residues" evidence="4">
    <location>
        <begin position="187"/>
        <end position="225"/>
    </location>
</feature>
<evidence type="ECO:0000256" key="2">
    <source>
        <dbReference type="ARBA" id="ARBA00022737"/>
    </source>
</evidence>
<dbReference type="InterPro" id="IPR001680">
    <property type="entry name" value="WD40_rpt"/>
</dbReference>
<dbReference type="Pfam" id="PF00400">
    <property type="entry name" value="WD40"/>
    <property type="match status" value="3"/>
</dbReference>
<evidence type="ECO:0000256" key="3">
    <source>
        <dbReference type="PROSITE-ProRule" id="PRU00221"/>
    </source>
</evidence>
<dbReference type="AlphaFoldDB" id="A0A6A6GZZ2"/>
<feature type="compositionally biased region" description="Polar residues" evidence="4">
    <location>
        <begin position="422"/>
        <end position="432"/>
    </location>
</feature>
<proteinExistence type="predicted"/>
<dbReference type="InterPro" id="IPR015943">
    <property type="entry name" value="WD40/YVTN_repeat-like_dom_sf"/>
</dbReference>
<feature type="compositionally biased region" description="Polar residues" evidence="4">
    <location>
        <begin position="258"/>
        <end position="270"/>
    </location>
</feature>
<dbReference type="SMART" id="SM00320">
    <property type="entry name" value="WD40"/>
    <property type="match status" value="4"/>
</dbReference>
<dbReference type="PROSITE" id="PS00678">
    <property type="entry name" value="WD_REPEATS_1"/>
    <property type="match status" value="2"/>
</dbReference>
<dbReference type="Gene3D" id="2.130.10.10">
    <property type="entry name" value="YVTN repeat-like/Quinoprotein amine dehydrogenase"/>
    <property type="match status" value="1"/>
</dbReference>
<dbReference type="Proteomes" id="UP000800092">
    <property type="component" value="Unassembled WGS sequence"/>
</dbReference>
<feature type="compositionally biased region" description="Gly residues" evidence="4">
    <location>
        <begin position="695"/>
        <end position="706"/>
    </location>
</feature>
<evidence type="ECO:0000256" key="1">
    <source>
        <dbReference type="ARBA" id="ARBA00022574"/>
    </source>
</evidence>
<feature type="compositionally biased region" description="Low complexity" evidence="4">
    <location>
        <begin position="78"/>
        <end position="90"/>
    </location>
</feature>
<feature type="region of interest" description="Disordered" evidence="4">
    <location>
        <begin position="42"/>
        <end position="100"/>
    </location>
</feature>
<evidence type="ECO:0000313" key="6">
    <source>
        <dbReference type="Proteomes" id="UP000800092"/>
    </source>
</evidence>
<dbReference type="InterPro" id="IPR045159">
    <property type="entry name" value="DCAF7-like"/>
</dbReference>
<dbReference type="PROSITE" id="PS50294">
    <property type="entry name" value="WD_REPEATS_REGION"/>
    <property type="match status" value="1"/>
</dbReference>
<feature type="region of interest" description="Disordered" evidence="4">
    <location>
        <begin position="412"/>
        <end position="432"/>
    </location>
</feature>
<feature type="region of interest" description="Disordered" evidence="4">
    <location>
        <begin position="136"/>
        <end position="271"/>
    </location>
</feature>
<feature type="region of interest" description="Disordered" evidence="4">
    <location>
        <begin position="681"/>
        <end position="710"/>
    </location>
</feature>
<reference evidence="5" key="1">
    <citation type="journal article" date="2020" name="Stud. Mycol.">
        <title>101 Dothideomycetes genomes: a test case for predicting lifestyles and emergence of pathogens.</title>
        <authorList>
            <person name="Haridas S."/>
            <person name="Albert R."/>
            <person name="Binder M."/>
            <person name="Bloem J."/>
            <person name="Labutti K."/>
            <person name="Salamov A."/>
            <person name="Andreopoulos B."/>
            <person name="Baker S."/>
            <person name="Barry K."/>
            <person name="Bills G."/>
            <person name="Bluhm B."/>
            <person name="Cannon C."/>
            <person name="Castanera R."/>
            <person name="Culley D."/>
            <person name="Daum C."/>
            <person name="Ezra D."/>
            <person name="Gonzalez J."/>
            <person name="Henrissat B."/>
            <person name="Kuo A."/>
            <person name="Liang C."/>
            <person name="Lipzen A."/>
            <person name="Lutzoni F."/>
            <person name="Magnuson J."/>
            <person name="Mondo S."/>
            <person name="Nolan M."/>
            <person name="Ohm R."/>
            <person name="Pangilinan J."/>
            <person name="Park H.-J."/>
            <person name="Ramirez L."/>
            <person name="Alfaro M."/>
            <person name="Sun H."/>
            <person name="Tritt A."/>
            <person name="Yoshinaga Y."/>
            <person name="Zwiers L.-H."/>
            <person name="Turgeon B."/>
            <person name="Goodwin S."/>
            <person name="Spatafora J."/>
            <person name="Crous P."/>
            <person name="Grigoriev I."/>
        </authorList>
    </citation>
    <scope>NUCLEOTIDE SEQUENCE</scope>
    <source>
        <strain evidence="5">Tuck. ex Michener</strain>
    </source>
</reference>
<feature type="compositionally biased region" description="Low complexity" evidence="4">
    <location>
        <begin position="567"/>
        <end position="589"/>
    </location>
</feature>
<feature type="compositionally biased region" description="Polar residues" evidence="4">
    <location>
        <begin position="149"/>
        <end position="166"/>
    </location>
</feature>
<keyword evidence="6" id="KW-1185">Reference proteome</keyword>
<dbReference type="SUPFAM" id="SSF50978">
    <property type="entry name" value="WD40 repeat-like"/>
    <property type="match status" value="1"/>
</dbReference>
<dbReference type="PROSITE" id="PS50082">
    <property type="entry name" value="WD_REPEATS_2"/>
    <property type="match status" value="2"/>
</dbReference>
<keyword evidence="2" id="KW-0677">Repeat</keyword>
<feature type="repeat" description="WD" evidence="3">
    <location>
        <begin position="626"/>
        <end position="660"/>
    </location>
</feature>
<dbReference type="InterPro" id="IPR019775">
    <property type="entry name" value="WD40_repeat_CS"/>
</dbReference>
<feature type="repeat" description="WD" evidence="3">
    <location>
        <begin position="449"/>
        <end position="491"/>
    </location>
</feature>
<dbReference type="InterPro" id="IPR036322">
    <property type="entry name" value="WD40_repeat_dom_sf"/>
</dbReference>
<protein>
    <submittedName>
        <fullName evidence="5">WD40 repeat-like protein</fullName>
    </submittedName>
</protein>
<sequence>MPFHGHHDHSPNPHGSAASGIYHAAQQLGAIGAPQGALRVATGQTAAAPDTQLDSTGNSSSAVYGSSHPPSASHTVPSSITASMSAPSSAVNSYNPQPFATPKRQLALNREDEELHIPAGNQGVASQPPQMSHLYHAQNNFAGPPPNFVPSQSTSQTSHYSPSQHTAVPGALQPGASSRPVAASFATAPTTVPTMPQLNVNTNTQNSSNLARSTTVSSHGYSRSSPAGLEQKYQAVSAATPDTSSSRYPPATPGQRYYPQTPSGAASNSPLGLADIRPQIAATLGEDALGPTTAPSEDFNRPAGNSNYLAPWPIYAFDWCKWNIHGGHGAGKMAVGSYLEDQHNFIQILDTQVAPQEIAQPGTPQYGMDFVKVAEATCAYPVTRILWEPPSTSKASTDLLATSGDHLRLWSLPSSTPSSASNTITRPQSNRDSQLQKLQPLALLSNSKSPEHTAPLTSLDWNTLSPKLIITSSIDTTCTIWDIPTLTAKTQLIAHDREVFDVRFCAGSVDVFVSCGADGSVRMFDLRSLEHSTIIYEPNEKNDKDKTTSPHPSSSPIKTPFAPEPTNPTSATSAAPPTPTAPTTSPPLLRLAASPHDAHLLATFAADSSIVRILDVRQPGTALLELKGHAASVNAVEWSPSRRGCLASGGDDGLVLVWDLMGSSGGSILGSSGGLQNGVGGAPAAAGGSAAGAQQGHGHGQGGGGVSQEKAPNASWRCEYEVGNCSWAPNSSLTGQGGEWVGVSGGRGIWGVKL</sequence>
<dbReference type="PANTHER" id="PTHR19919">
    <property type="entry name" value="WD REPEAT CONTAINING PROTEIN"/>
    <property type="match status" value="1"/>
</dbReference>
<gene>
    <name evidence="5" type="ORF">EV356DRAFT_535740</name>
</gene>
<feature type="compositionally biased region" description="Polar residues" evidence="4">
    <location>
        <begin position="52"/>
        <end position="77"/>
    </location>
</feature>
<feature type="compositionally biased region" description="Basic and acidic residues" evidence="4">
    <location>
        <begin position="538"/>
        <end position="548"/>
    </location>
</feature>
<dbReference type="EMBL" id="ML991830">
    <property type="protein sequence ID" value="KAF2231171.1"/>
    <property type="molecule type" value="Genomic_DNA"/>
</dbReference>
<accession>A0A6A6GZZ2</accession>
<organism evidence="5 6">
    <name type="scientific">Viridothelium virens</name>
    <name type="common">Speckled blister lichen</name>
    <name type="synonym">Trypethelium virens</name>
    <dbReference type="NCBI Taxonomy" id="1048519"/>
    <lineage>
        <taxon>Eukaryota</taxon>
        <taxon>Fungi</taxon>
        <taxon>Dikarya</taxon>
        <taxon>Ascomycota</taxon>
        <taxon>Pezizomycotina</taxon>
        <taxon>Dothideomycetes</taxon>
        <taxon>Dothideomycetes incertae sedis</taxon>
        <taxon>Trypetheliales</taxon>
        <taxon>Trypetheliaceae</taxon>
        <taxon>Viridothelium</taxon>
    </lineage>
</organism>
<keyword evidence="1 3" id="KW-0853">WD repeat</keyword>
<feature type="region of interest" description="Disordered" evidence="4">
    <location>
        <begin position="535"/>
        <end position="589"/>
    </location>
</feature>
<feature type="compositionally biased region" description="Low complexity" evidence="4">
    <location>
        <begin position="682"/>
        <end position="694"/>
    </location>
</feature>
<name>A0A6A6GZZ2_VIRVR</name>
<evidence type="ECO:0000256" key="4">
    <source>
        <dbReference type="SAM" id="MobiDB-lite"/>
    </source>
</evidence>